<dbReference type="RefSeq" id="WP_098175369.1">
    <property type="nucleotide sequence ID" value="NZ_CP030926.1"/>
</dbReference>
<dbReference type="PANTHER" id="PTHR40903">
    <property type="entry name" value="GLYCINE-RICH CELL WALL STRUCTURAL PROTEIN 1-LIKE"/>
    <property type="match status" value="1"/>
</dbReference>
<reference evidence="4 5" key="1">
    <citation type="submission" date="2017-09" db="EMBL/GenBank/DDBJ databases">
        <title>Large-scale bioinformatics analysis of Bacillus genomes uncovers conserved roles of natural products in bacterial physiology.</title>
        <authorList>
            <consortium name="Agbiome Team Llc"/>
            <person name="Bleich R.M."/>
            <person name="Kirk G.J."/>
            <person name="Santa Maria K.C."/>
            <person name="Allen S.E."/>
            <person name="Farag S."/>
            <person name="Shank E.A."/>
            <person name="Bowers A."/>
        </authorList>
    </citation>
    <scope>NUCLEOTIDE SEQUENCE [LARGE SCALE GENOMIC DNA]</scope>
    <source>
        <strain evidence="4 5">AFS003229</strain>
    </source>
</reference>
<gene>
    <name evidence="4" type="ORF">CN689_07235</name>
    <name evidence="3" type="ORF">DTO10_20410</name>
</gene>
<dbReference type="Proteomes" id="UP000220106">
    <property type="component" value="Unassembled WGS sequence"/>
</dbReference>
<name>A0AAX0S6Z8_9BACI</name>
<feature type="region of interest" description="Disordered" evidence="1">
    <location>
        <begin position="332"/>
        <end position="480"/>
    </location>
</feature>
<keyword evidence="2" id="KW-0812">Transmembrane</keyword>
<dbReference type="EMBL" id="NUEQ01000013">
    <property type="protein sequence ID" value="PEJ35102.1"/>
    <property type="molecule type" value="Genomic_DNA"/>
</dbReference>
<sequence length="526" mass="59068">MKKEKISDESQFLKLLKPIQQQLLIQLLLKEGQLLLLAVAVWSFLLLFIARIMVIPFILRYFFIGLICLLVFFLYRVVKRKPDKKMAALLFNKFVPDDRVVTGFAFLGNTGELETLQLRDAIRHMKIHQEKVLSRKKRWFYPKWLTSALCLAVCVLLFIFYPNKEMKEAQKLEKEVKIVEEVKKELEKKANDSKEPAVEKALKEVKKKMALEKDGEKALEALAKQSSELQLKEMKQKEKQKLLEEWQEQTKKSGFSELEKALAQKDMSKVEKELQKLNEKWDELPDEQKQALESLTKQENPLSEEELEALIKQLEEAMKSAELVKQLAEANQAVHQAGTQLQNQLSQNGMPSSQLAFTHNKGAQGNKAANQPLGQPSTSASPNGQPNLQSGNSAPNQQGQGGQGQQGGQGGQRGVGQGQQSGQGGNGGGGKGGTKGGKGQGPREMLTIPEMTDGNQNTETDNGQLGEGSGEEEEADGPVLKGNLRNYEEVYQQYENSYRQSTERLRLPSDLNNLVKNYFNKLDPER</sequence>
<proteinExistence type="predicted"/>
<organism evidence="4 5">
    <name type="scientific">Peribacillus butanolivorans</name>
    <dbReference type="NCBI Taxonomy" id="421767"/>
    <lineage>
        <taxon>Bacteria</taxon>
        <taxon>Bacillati</taxon>
        <taxon>Bacillota</taxon>
        <taxon>Bacilli</taxon>
        <taxon>Bacillales</taxon>
        <taxon>Bacillaceae</taxon>
        <taxon>Peribacillus</taxon>
    </lineage>
</organism>
<feature type="compositionally biased region" description="Basic and acidic residues" evidence="1">
    <location>
        <begin position="281"/>
        <end position="290"/>
    </location>
</feature>
<dbReference type="GeneID" id="95400586"/>
<dbReference type="EMBL" id="CP030926">
    <property type="protein sequence ID" value="AXN40507.1"/>
    <property type="molecule type" value="Genomic_DNA"/>
</dbReference>
<feature type="compositionally biased region" description="Polar residues" evidence="1">
    <location>
        <begin position="333"/>
        <end position="396"/>
    </location>
</feature>
<reference evidence="3 6" key="2">
    <citation type="submission" date="2018-07" db="EMBL/GenBank/DDBJ databases">
        <title>The molecular basis for the intramolecular migration of carboxyl group in the catabolism of para-hydroxybenzoate via gentisate.</title>
        <authorList>
            <person name="Zhao H."/>
            <person name="Xu Y."/>
            <person name="Lin S."/>
            <person name="Spain J.C."/>
            <person name="Zhou N.-Y."/>
        </authorList>
    </citation>
    <scope>NUCLEOTIDE SEQUENCE [LARGE SCALE GENOMIC DNA]</scope>
    <source>
        <strain evidence="3 6">PHB-7a</strain>
    </source>
</reference>
<evidence type="ECO:0000256" key="1">
    <source>
        <dbReference type="SAM" id="MobiDB-lite"/>
    </source>
</evidence>
<dbReference type="Proteomes" id="UP000260457">
    <property type="component" value="Chromosome"/>
</dbReference>
<dbReference type="PANTHER" id="PTHR40903:SF1">
    <property type="entry name" value="HYPHALLY REGULATED CELL WALL PROTEIN 3"/>
    <property type="match status" value="1"/>
</dbReference>
<feature type="transmembrane region" description="Helical" evidence="2">
    <location>
        <begin position="144"/>
        <end position="161"/>
    </location>
</feature>
<evidence type="ECO:0000313" key="5">
    <source>
        <dbReference type="Proteomes" id="UP000220106"/>
    </source>
</evidence>
<evidence type="ECO:0000313" key="4">
    <source>
        <dbReference type="EMBL" id="PEJ35102.1"/>
    </source>
</evidence>
<dbReference type="KEGG" id="pbut:DTO10_20410"/>
<feature type="transmembrane region" description="Helical" evidence="2">
    <location>
        <begin position="58"/>
        <end position="78"/>
    </location>
</feature>
<feature type="compositionally biased region" description="Gly residues" evidence="1">
    <location>
        <begin position="399"/>
        <end position="440"/>
    </location>
</feature>
<keyword evidence="2" id="KW-1133">Transmembrane helix</keyword>
<dbReference type="AlphaFoldDB" id="A0AAX0S6Z8"/>
<keyword evidence="6" id="KW-1185">Reference proteome</keyword>
<evidence type="ECO:0000313" key="3">
    <source>
        <dbReference type="EMBL" id="AXN40507.1"/>
    </source>
</evidence>
<feature type="transmembrane region" description="Helical" evidence="2">
    <location>
        <begin position="34"/>
        <end position="52"/>
    </location>
</feature>
<evidence type="ECO:0000256" key="2">
    <source>
        <dbReference type="SAM" id="Phobius"/>
    </source>
</evidence>
<feature type="compositionally biased region" description="Polar residues" evidence="1">
    <location>
        <begin position="291"/>
        <end position="301"/>
    </location>
</feature>
<accession>A0AAX0S6Z8</accession>
<feature type="compositionally biased region" description="Polar residues" evidence="1">
    <location>
        <begin position="453"/>
        <end position="462"/>
    </location>
</feature>
<protein>
    <submittedName>
        <fullName evidence="4">Uncharacterized protein</fullName>
    </submittedName>
</protein>
<feature type="region of interest" description="Disordered" evidence="1">
    <location>
        <begin position="281"/>
        <end position="303"/>
    </location>
</feature>
<evidence type="ECO:0000313" key="6">
    <source>
        <dbReference type="Proteomes" id="UP000260457"/>
    </source>
</evidence>
<keyword evidence="2" id="KW-0472">Membrane</keyword>